<proteinExistence type="predicted"/>
<reference evidence="2" key="1">
    <citation type="submission" date="2017-01" db="EMBL/GenBank/DDBJ databases">
        <authorList>
            <person name="Varghese N."/>
            <person name="Submissions S."/>
        </authorList>
    </citation>
    <scope>NUCLEOTIDE SEQUENCE [LARGE SCALE GENOMIC DNA]</scope>
    <source>
        <strain evidence="2">DSM 46698</strain>
    </source>
</reference>
<name>A0A1N7K1G5_9BACT</name>
<keyword evidence="2" id="KW-1185">Reference proteome</keyword>
<sequence length="379" mass="44337">MILLLAGCSTPKAEFEDLPFSIVKTIKIENEQFTPSGFDFELFNDSLIYAYDIMNAVVFKYDSQGKLLSSNRFQKGINEVNLTYLGGLYLVNEDSVFALEMGLGNLLLLDSDLKIKNSWNVYRLTEEQFYTASKTQIINFEATDDQPIITLSATSKKYSSSQKEHYETSFLAIKLNLKTGESRTFFKYPQESSYRNNLFWGDEDPYYIFDNGVYYASFSFDPNLYSFIEDSEEYRLYTYDGKLNKKPTGVQFGMNQADFIRDHQVEVYYNQNDFNLISKNILNLSDRKYFIRAVRKAMKLGEQVGVSDIMLTNNFVHEYIFQIVDLYQKSPHVWKEYLLPKEYKNFSYIDQEGRFYFKRGNMDAEEYLIDVVELDVDGL</sequence>
<dbReference type="EMBL" id="FTOP01000001">
    <property type="protein sequence ID" value="SIS55420.1"/>
    <property type="molecule type" value="Genomic_DNA"/>
</dbReference>
<dbReference type="Proteomes" id="UP000186026">
    <property type="component" value="Unassembled WGS sequence"/>
</dbReference>
<dbReference type="AlphaFoldDB" id="A0A1N7K1G5"/>
<protein>
    <recommendedName>
        <fullName evidence="3">6-bladed beta-propeller protein</fullName>
    </recommendedName>
</protein>
<organism evidence="1 2">
    <name type="scientific">Belliella pelovolcani</name>
    <dbReference type="NCBI Taxonomy" id="529505"/>
    <lineage>
        <taxon>Bacteria</taxon>
        <taxon>Pseudomonadati</taxon>
        <taxon>Bacteroidota</taxon>
        <taxon>Cytophagia</taxon>
        <taxon>Cytophagales</taxon>
        <taxon>Cyclobacteriaceae</taxon>
        <taxon>Belliella</taxon>
    </lineage>
</organism>
<accession>A0A1N7K1G5</accession>
<evidence type="ECO:0000313" key="1">
    <source>
        <dbReference type="EMBL" id="SIS55420.1"/>
    </source>
</evidence>
<evidence type="ECO:0000313" key="2">
    <source>
        <dbReference type="Proteomes" id="UP000186026"/>
    </source>
</evidence>
<evidence type="ECO:0008006" key="3">
    <source>
        <dbReference type="Google" id="ProtNLM"/>
    </source>
</evidence>
<gene>
    <name evidence="1" type="ORF">SAMN05421761_101378</name>
</gene>